<feature type="domain" description="OmpR/PhoB-type" evidence="4">
    <location>
        <begin position="1"/>
        <end position="98"/>
    </location>
</feature>
<evidence type="ECO:0000256" key="1">
    <source>
        <dbReference type="ARBA" id="ARBA00023125"/>
    </source>
</evidence>
<dbReference type="SMART" id="SM00862">
    <property type="entry name" value="Trans_reg_C"/>
    <property type="match status" value="1"/>
</dbReference>
<organism evidence="5 6">
    <name type="scientific">Roseovarius azorensis</name>
    <dbReference type="NCBI Taxonomy" id="1287727"/>
    <lineage>
        <taxon>Bacteria</taxon>
        <taxon>Pseudomonadati</taxon>
        <taxon>Pseudomonadota</taxon>
        <taxon>Alphaproteobacteria</taxon>
        <taxon>Rhodobacterales</taxon>
        <taxon>Roseobacteraceae</taxon>
        <taxon>Roseovarius</taxon>
    </lineage>
</organism>
<dbReference type="SUPFAM" id="SSF48452">
    <property type="entry name" value="TPR-like"/>
    <property type="match status" value="1"/>
</dbReference>
<reference evidence="5 6" key="1">
    <citation type="submission" date="2016-10" db="EMBL/GenBank/DDBJ databases">
        <authorList>
            <person name="de Groot N.N."/>
        </authorList>
    </citation>
    <scope>NUCLEOTIDE SEQUENCE [LARGE SCALE GENOMIC DNA]</scope>
    <source>
        <strain evidence="5 6">DSM 100674</strain>
    </source>
</reference>
<evidence type="ECO:0000259" key="4">
    <source>
        <dbReference type="PROSITE" id="PS51755"/>
    </source>
</evidence>
<dbReference type="EMBL" id="FOAG01000002">
    <property type="protein sequence ID" value="SEK75796.1"/>
    <property type="molecule type" value="Genomic_DNA"/>
</dbReference>
<dbReference type="Proteomes" id="UP000199582">
    <property type="component" value="Unassembled WGS sequence"/>
</dbReference>
<keyword evidence="1 3" id="KW-0238">DNA-binding</keyword>
<dbReference type="InterPro" id="IPR011990">
    <property type="entry name" value="TPR-like_helical_dom_sf"/>
</dbReference>
<dbReference type="PROSITE" id="PS50005">
    <property type="entry name" value="TPR"/>
    <property type="match status" value="1"/>
</dbReference>
<evidence type="ECO:0000313" key="5">
    <source>
        <dbReference type="EMBL" id="SEK75796.1"/>
    </source>
</evidence>
<dbReference type="OrthoDB" id="54411at2"/>
<feature type="repeat" description="TPR" evidence="2">
    <location>
        <begin position="349"/>
        <end position="382"/>
    </location>
</feature>
<dbReference type="InterPro" id="IPR019734">
    <property type="entry name" value="TPR_rpt"/>
</dbReference>
<dbReference type="InterPro" id="IPR001867">
    <property type="entry name" value="OmpR/PhoB-type_DNA-bd"/>
</dbReference>
<evidence type="ECO:0000313" key="6">
    <source>
        <dbReference type="Proteomes" id="UP000199582"/>
    </source>
</evidence>
<dbReference type="InterPro" id="IPR016032">
    <property type="entry name" value="Sig_transdc_resp-reg_C-effctor"/>
</dbReference>
<feature type="DNA-binding region" description="OmpR/PhoB-type" evidence="3">
    <location>
        <begin position="1"/>
        <end position="98"/>
    </location>
</feature>
<evidence type="ECO:0000256" key="2">
    <source>
        <dbReference type="PROSITE-ProRule" id="PRU00339"/>
    </source>
</evidence>
<gene>
    <name evidence="5" type="ORF">SAMN05443999_102201</name>
</gene>
<dbReference type="Pfam" id="PF00486">
    <property type="entry name" value="Trans_reg_C"/>
    <property type="match status" value="1"/>
</dbReference>
<dbReference type="GO" id="GO:0003677">
    <property type="term" value="F:DNA binding"/>
    <property type="evidence" value="ECO:0007669"/>
    <property type="project" value="UniProtKB-UniRule"/>
</dbReference>
<keyword evidence="6" id="KW-1185">Reference proteome</keyword>
<dbReference type="SUPFAM" id="SSF46894">
    <property type="entry name" value="C-terminal effector domain of the bipartite response regulators"/>
    <property type="match status" value="1"/>
</dbReference>
<dbReference type="STRING" id="1287727.SAMN05443999_102201"/>
<dbReference type="GO" id="GO:0006355">
    <property type="term" value="P:regulation of DNA-templated transcription"/>
    <property type="evidence" value="ECO:0007669"/>
    <property type="project" value="InterPro"/>
</dbReference>
<name>A0A1H7JNB0_9RHOB</name>
<proteinExistence type="predicted"/>
<sequence length="516" mass="56537">MAWRFGEFTLDPDGFDLCRNGQPVRAEPQVLDLVIHLIRHRDRMVSKDEIARVVWNGRPVSDASISSRIRSARKALCDSGKDQTVIRTVHRRGFRFLAEVTEIVAARPASTEQPAGSENAEFSRPSIAVLPFRPLGATPDLSVLAEAIPHEIIQALSRLRWLAVIARGSSFRFGGSGNNLDLVGTALGAGYVLSGTIELAGNSIVVILELADAGRGEVIWGDRLTAPKTEIEELRQRIVAQVVTALDLRVPQNEARLASLAGVEQLDAWKVFHLGLSQLYRFTPAANETAKGHFQRAIALDPRFARAHAGLSFTRFLDAFLHLGTDDREASMAARRHAEWGLELDPLDPFTHYTMGRSFWLTGEPEVAAGWLHRAVELNPNYAQGHYAGAFTAMLTGNTAAVGTGLDIALSLSPLDPLLYGMHGVRALSLLRVGDTRAAARWADRAATTPGAHYLIAMIAAIANGLDGRHQQAARWRQEARRRKPEACATHFLAAFPMVDGDARVQLQDELQRQGF</sequence>
<dbReference type="InterPro" id="IPR036388">
    <property type="entry name" value="WH-like_DNA-bd_sf"/>
</dbReference>
<dbReference type="RefSeq" id="WP_093032540.1">
    <property type="nucleotide sequence ID" value="NZ_FOAG01000002.1"/>
</dbReference>
<protein>
    <submittedName>
        <fullName evidence="5">TolB amino-terminal domain-containing protein</fullName>
    </submittedName>
</protein>
<dbReference type="GO" id="GO:0000160">
    <property type="term" value="P:phosphorelay signal transduction system"/>
    <property type="evidence" value="ECO:0007669"/>
    <property type="project" value="InterPro"/>
</dbReference>
<dbReference type="Gene3D" id="3.40.50.10070">
    <property type="entry name" value="TolB, N-terminal domain"/>
    <property type="match status" value="1"/>
</dbReference>
<dbReference type="CDD" id="cd00383">
    <property type="entry name" value="trans_reg_C"/>
    <property type="match status" value="1"/>
</dbReference>
<dbReference type="Gene3D" id="1.10.10.10">
    <property type="entry name" value="Winged helix-like DNA-binding domain superfamily/Winged helix DNA-binding domain"/>
    <property type="match status" value="1"/>
</dbReference>
<evidence type="ECO:0000256" key="3">
    <source>
        <dbReference type="PROSITE-ProRule" id="PRU01091"/>
    </source>
</evidence>
<dbReference type="PROSITE" id="PS51755">
    <property type="entry name" value="OMPR_PHOB"/>
    <property type="match status" value="1"/>
</dbReference>
<dbReference type="Gene3D" id="1.25.40.10">
    <property type="entry name" value="Tetratricopeptide repeat domain"/>
    <property type="match status" value="1"/>
</dbReference>
<accession>A0A1H7JNB0</accession>
<keyword evidence="2" id="KW-0802">TPR repeat</keyword>
<dbReference type="AlphaFoldDB" id="A0A1H7JNB0"/>